<protein>
    <submittedName>
        <fullName evidence="3">3-hydroxyacyl-CoA dehydrogenase</fullName>
    </submittedName>
</protein>
<keyword evidence="4" id="KW-1185">Reference proteome</keyword>
<evidence type="ECO:0000259" key="2">
    <source>
        <dbReference type="SMART" id="SM00631"/>
    </source>
</evidence>
<reference evidence="3 4" key="1">
    <citation type="submission" date="2021-08" db="EMBL/GenBank/DDBJ databases">
        <title>WGS of actinomycetes from Thailand.</title>
        <authorList>
            <person name="Thawai C."/>
        </authorList>
    </citation>
    <scope>NUCLEOTIDE SEQUENCE [LARGE SCALE GENOMIC DNA]</scope>
    <source>
        <strain evidence="3 4">PLK6-54</strain>
    </source>
</reference>
<dbReference type="Proteomes" id="UP000778578">
    <property type="component" value="Unassembled WGS sequence"/>
</dbReference>
<dbReference type="Gene3D" id="3.40.630.10">
    <property type="entry name" value="Zn peptidases"/>
    <property type="match status" value="1"/>
</dbReference>
<organism evidence="3 4">
    <name type="scientific">Actinacidiphila acidipaludis</name>
    <dbReference type="NCBI Taxonomy" id="2873382"/>
    <lineage>
        <taxon>Bacteria</taxon>
        <taxon>Bacillati</taxon>
        <taxon>Actinomycetota</taxon>
        <taxon>Actinomycetes</taxon>
        <taxon>Kitasatosporales</taxon>
        <taxon>Streptomycetaceae</taxon>
        <taxon>Actinacidiphila</taxon>
    </lineage>
</organism>
<evidence type="ECO:0000313" key="4">
    <source>
        <dbReference type="Proteomes" id="UP000778578"/>
    </source>
</evidence>
<comment type="caution">
    <text evidence="3">The sequence shown here is derived from an EMBL/GenBank/DDBJ whole genome shotgun (WGS) entry which is preliminary data.</text>
</comment>
<dbReference type="EMBL" id="JAINZZ010000039">
    <property type="protein sequence ID" value="MBY8880935.1"/>
    <property type="molecule type" value="Genomic_DNA"/>
</dbReference>
<dbReference type="SUPFAM" id="SSF53187">
    <property type="entry name" value="Zn-dependent exopeptidases"/>
    <property type="match status" value="1"/>
</dbReference>
<accession>A0ABS7QET3</accession>
<dbReference type="SMART" id="SM00631">
    <property type="entry name" value="Zn_pept"/>
    <property type="match status" value="1"/>
</dbReference>
<feature type="region of interest" description="Disordered" evidence="1">
    <location>
        <begin position="103"/>
        <end position="138"/>
    </location>
</feature>
<sequence length="433" mass="46790">MADAYPSVAGVAAAASAFARFHPGLCALRQVGKSREGRPLHLLSVGHGRRNVLVVAAPHSDERIGPATALRLAERVAADPDLHARADASWHFLLCLDPDGTVRSEEGPPVRRTPAAHFRHSYRPPPDEQPEWAPSVRPAGDQLPESRALVALIDELEPFLQCSLHGNDLGGSWIQLTRDVPGLAEPLGKLSAERDVPVQTGTYDALYWTTSGPGVYVMPEPGRPTQFPSLPEDVTRSTWVRPHRYGGMTALFEVPMWGSRRVADTAPHPDPARALTALAGLLRRQSDRTRGLLDQVRELLPAPGAGPWDPSGSGPATGTLLRLATGLTDICPQVADDWEALHPAPVELTLAHVTALDIAARRISLRTTGTLLRLLAGLPGEGPARTRAECDRLLERWADELVVGHDLTWVPVPDQVELQSECVLAAFRLLTNG</sequence>
<feature type="domain" description="Peptidase M14" evidence="2">
    <location>
        <begin position="5"/>
        <end position="232"/>
    </location>
</feature>
<name>A0ABS7QET3_9ACTN</name>
<evidence type="ECO:0000313" key="3">
    <source>
        <dbReference type="EMBL" id="MBY8880935.1"/>
    </source>
</evidence>
<dbReference type="Pfam" id="PF00246">
    <property type="entry name" value="Peptidase_M14"/>
    <property type="match status" value="1"/>
</dbReference>
<gene>
    <name evidence="3" type="ORF">K7862_25335</name>
</gene>
<evidence type="ECO:0000256" key="1">
    <source>
        <dbReference type="SAM" id="MobiDB-lite"/>
    </source>
</evidence>
<proteinExistence type="predicted"/>
<dbReference type="InterPro" id="IPR000834">
    <property type="entry name" value="Peptidase_M14"/>
</dbReference>